<dbReference type="InterPro" id="IPR006043">
    <property type="entry name" value="NCS2"/>
</dbReference>
<evidence type="ECO:0000256" key="2">
    <source>
        <dbReference type="ARBA" id="ARBA00008821"/>
    </source>
</evidence>
<gene>
    <name evidence="8" type="primary">LOC110778995</name>
</gene>
<evidence type="ECO:0000313" key="7">
    <source>
        <dbReference type="Proteomes" id="UP000813463"/>
    </source>
</evidence>
<feature type="transmembrane region" description="Helical" evidence="6">
    <location>
        <begin position="88"/>
        <end position="108"/>
    </location>
</feature>
<evidence type="ECO:0000256" key="6">
    <source>
        <dbReference type="SAM" id="Phobius"/>
    </source>
</evidence>
<feature type="transmembrane region" description="Helical" evidence="6">
    <location>
        <begin position="50"/>
        <end position="67"/>
    </location>
</feature>
<keyword evidence="4 6" id="KW-1133">Transmembrane helix</keyword>
<keyword evidence="3 6" id="KW-0812">Transmembrane</keyword>
<organism evidence="7 8">
    <name type="scientific">Spinacia oleracea</name>
    <name type="common">Spinach</name>
    <dbReference type="NCBI Taxonomy" id="3562"/>
    <lineage>
        <taxon>Eukaryota</taxon>
        <taxon>Viridiplantae</taxon>
        <taxon>Streptophyta</taxon>
        <taxon>Embryophyta</taxon>
        <taxon>Tracheophyta</taxon>
        <taxon>Spermatophyta</taxon>
        <taxon>Magnoliopsida</taxon>
        <taxon>eudicotyledons</taxon>
        <taxon>Gunneridae</taxon>
        <taxon>Pentapetalae</taxon>
        <taxon>Caryophyllales</taxon>
        <taxon>Chenopodiaceae</taxon>
        <taxon>Chenopodioideae</taxon>
        <taxon>Anserineae</taxon>
        <taxon>Spinacia</taxon>
    </lineage>
</organism>
<dbReference type="PANTHER" id="PTHR11119">
    <property type="entry name" value="XANTHINE-URACIL / VITAMIN C PERMEASE FAMILY MEMBER"/>
    <property type="match status" value="1"/>
</dbReference>
<name>A0ABM3RG34_SPIOL</name>
<dbReference type="RefSeq" id="XP_056694573.1">
    <property type="nucleotide sequence ID" value="XM_056838595.1"/>
</dbReference>
<proteinExistence type="inferred from homology"/>
<accession>A0ABM3RG34</accession>
<evidence type="ECO:0000256" key="1">
    <source>
        <dbReference type="ARBA" id="ARBA00004141"/>
    </source>
</evidence>
<reference evidence="7" key="1">
    <citation type="journal article" date="2021" name="Nat. Commun.">
        <title>Genomic analyses provide insights into spinach domestication and the genetic basis of agronomic traits.</title>
        <authorList>
            <person name="Cai X."/>
            <person name="Sun X."/>
            <person name="Xu C."/>
            <person name="Sun H."/>
            <person name="Wang X."/>
            <person name="Ge C."/>
            <person name="Zhang Z."/>
            <person name="Wang Q."/>
            <person name="Fei Z."/>
            <person name="Jiao C."/>
            <person name="Wang Q."/>
        </authorList>
    </citation>
    <scope>NUCLEOTIDE SEQUENCE [LARGE SCALE GENOMIC DNA]</scope>
    <source>
        <strain evidence="7">cv. Varoflay</strain>
    </source>
</reference>
<keyword evidence="5 6" id="KW-0472">Membrane</keyword>
<dbReference type="Proteomes" id="UP000813463">
    <property type="component" value="Chromosome 3"/>
</dbReference>
<evidence type="ECO:0000313" key="8">
    <source>
        <dbReference type="RefSeq" id="XP_056694573.1"/>
    </source>
</evidence>
<comment type="subcellular location">
    <subcellularLocation>
        <location evidence="1">Membrane</location>
        <topology evidence="1">Multi-pass membrane protein</topology>
    </subcellularLocation>
</comment>
<comment type="similarity">
    <text evidence="2">Belongs to the nucleobase:cation symporter-2 (NCS2) (TC 2.A.40) family.</text>
</comment>
<keyword evidence="7" id="KW-1185">Reference proteome</keyword>
<reference evidence="8" key="2">
    <citation type="submission" date="2025-08" db="UniProtKB">
        <authorList>
            <consortium name="RefSeq"/>
        </authorList>
    </citation>
    <scope>IDENTIFICATION</scope>
    <source>
        <tissue evidence="8">Leaf</tissue>
    </source>
</reference>
<dbReference type="Pfam" id="PF00860">
    <property type="entry name" value="Xan_ur_permease"/>
    <property type="match status" value="1"/>
</dbReference>
<evidence type="ECO:0000256" key="4">
    <source>
        <dbReference type="ARBA" id="ARBA00022989"/>
    </source>
</evidence>
<protein>
    <submittedName>
        <fullName evidence="8">Nucleobase-ascorbate transporter 3-like</fullName>
    </submittedName>
</protein>
<sequence length="115" mass="12703">MLGTTILITNSVVPLMGGNRGDKACVIQGMLFMSGINTLIQTLIGSRLPVVMGPSYVYLIPIMSIISSNNTGNYDSEHQRFFHNIRTIQGYLIVSFFVSIILVFNKAWGNFTKAL</sequence>
<dbReference type="GeneID" id="110778995"/>
<evidence type="ECO:0000256" key="5">
    <source>
        <dbReference type="ARBA" id="ARBA00023136"/>
    </source>
</evidence>
<evidence type="ECO:0000256" key="3">
    <source>
        <dbReference type="ARBA" id="ARBA00022692"/>
    </source>
</evidence>